<dbReference type="Pfam" id="PF02601">
    <property type="entry name" value="Exonuc_VII_L"/>
    <property type="match status" value="1"/>
</dbReference>
<comment type="function">
    <text evidence="5">Bidirectionally degrades single-stranded DNA into large acid-insoluble oligonucleotides, which are then degraded further into small acid-soluble oligonucleotides.</text>
</comment>
<keyword evidence="3 5" id="KW-0378">Hydrolase</keyword>
<comment type="catalytic activity">
    <reaction evidence="5 6">
        <text>Exonucleolytic cleavage in either 5'- to 3'- or 3'- to 5'-direction to yield nucleoside 5'-phosphates.</text>
        <dbReference type="EC" id="3.1.11.6"/>
    </reaction>
</comment>
<dbReference type="GO" id="GO:0006308">
    <property type="term" value="P:DNA catabolic process"/>
    <property type="evidence" value="ECO:0007669"/>
    <property type="project" value="UniProtKB-UniRule"/>
</dbReference>
<evidence type="ECO:0000259" key="8">
    <source>
        <dbReference type="Pfam" id="PF13742"/>
    </source>
</evidence>
<dbReference type="OrthoDB" id="9802795at2"/>
<dbReference type="STRING" id="1650663.GCA_001486665_00473"/>
<keyword evidence="2 5" id="KW-0540">Nuclease</keyword>
<dbReference type="GO" id="GO:0003676">
    <property type="term" value="F:nucleic acid binding"/>
    <property type="evidence" value="ECO:0007669"/>
    <property type="project" value="InterPro"/>
</dbReference>
<evidence type="ECO:0000256" key="5">
    <source>
        <dbReference type="HAMAP-Rule" id="MF_00378"/>
    </source>
</evidence>
<evidence type="ECO:0000313" key="10">
    <source>
        <dbReference type="Proteomes" id="UP000295184"/>
    </source>
</evidence>
<sequence>MAEMITVSALNRYVRSLLDSDRFLSGIAIKGEIANFVHHYKSGHFYFSLRDDSASVKAVMFRQDARRLAFTPQEGMRVIVRCRVSLYENTGAFQIYVQDMFPDGIGAAQMAFEQLKARLEQEGLFRPEAKQPIPACPRCIGVVTSETGAALQDIRNVLSRRWPLTRLLLAPVNVQGDQAAAQIARGIQILDRSGKVDVIIVARGGGSREDLWVFNDEGIARAAYGCKTPLISAVGHEIDFTILDFVADLRAPTPSAAAELATPDRREMMAKLMNISDNIHKNMQTKLEMCYNRFDPLAERWESLTPGSLCSARAARLNEQEQFLHGKMEQIYQDRMLSMQHAIQLAHSLSPYTVLARGYAIPRSVKGNAITLNQVTPGDRILLTGDKVSVGCLVEHVHEIEGEQNEKTQKF</sequence>
<evidence type="ECO:0000259" key="7">
    <source>
        <dbReference type="Pfam" id="PF02601"/>
    </source>
</evidence>
<dbReference type="GO" id="GO:0009318">
    <property type="term" value="C:exodeoxyribonuclease VII complex"/>
    <property type="evidence" value="ECO:0007669"/>
    <property type="project" value="UniProtKB-UniRule"/>
</dbReference>
<dbReference type="Pfam" id="PF13742">
    <property type="entry name" value="tRNA_anti_2"/>
    <property type="match status" value="1"/>
</dbReference>
<comment type="caution">
    <text evidence="9">The sequence shown here is derived from an EMBL/GenBank/DDBJ whole genome shotgun (WGS) entry which is preliminary data.</text>
</comment>
<dbReference type="NCBIfam" id="TIGR00237">
    <property type="entry name" value="xseA"/>
    <property type="match status" value="1"/>
</dbReference>
<dbReference type="EMBL" id="SLUM01000007">
    <property type="protein sequence ID" value="TCL58755.1"/>
    <property type="molecule type" value="Genomic_DNA"/>
</dbReference>
<dbReference type="HAMAP" id="MF_00378">
    <property type="entry name" value="Exonuc_7_L"/>
    <property type="match status" value="1"/>
</dbReference>
<evidence type="ECO:0000256" key="4">
    <source>
        <dbReference type="ARBA" id="ARBA00022839"/>
    </source>
</evidence>
<dbReference type="PANTHER" id="PTHR30008:SF0">
    <property type="entry name" value="EXODEOXYRIBONUCLEASE 7 LARGE SUBUNIT"/>
    <property type="match status" value="1"/>
</dbReference>
<dbReference type="AlphaFoldDB" id="A0A4R1R0E0"/>
<feature type="domain" description="OB-fold nucleic acid binding" evidence="8">
    <location>
        <begin position="5"/>
        <end position="100"/>
    </location>
</feature>
<reference evidence="9 10" key="1">
    <citation type="submission" date="2019-03" db="EMBL/GenBank/DDBJ databases">
        <title>Genomic Encyclopedia of Type Strains, Phase IV (KMG-IV): sequencing the most valuable type-strain genomes for metagenomic binning, comparative biology and taxonomic classification.</title>
        <authorList>
            <person name="Goeker M."/>
        </authorList>
    </citation>
    <scope>NUCLEOTIDE SEQUENCE [LARGE SCALE GENOMIC DNA]</scope>
    <source>
        <strain evidence="9 10">DSM 100451</strain>
    </source>
</reference>
<dbReference type="InterPro" id="IPR003753">
    <property type="entry name" value="Exonuc_VII_L"/>
</dbReference>
<proteinExistence type="inferred from homology"/>
<keyword evidence="1 5" id="KW-0963">Cytoplasm</keyword>
<dbReference type="EC" id="3.1.11.6" evidence="5"/>
<evidence type="ECO:0000313" key="9">
    <source>
        <dbReference type="EMBL" id="TCL58755.1"/>
    </source>
</evidence>
<comment type="subunit">
    <text evidence="5">Heterooligomer composed of large and small subunits.</text>
</comment>
<dbReference type="GO" id="GO:0005737">
    <property type="term" value="C:cytoplasm"/>
    <property type="evidence" value="ECO:0007669"/>
    <property type="project" value="UniProtKB-SubCell"/>
</dbReference>
<comment type="similarity">
    <text evidence="5 6">Belongs to the XseA family.</text>
</comment>
<evidence type="ECO:0000256" key="3">
    <source>
        <dbReference type="ARBA" id="ARBA00022801"/>
    </source>
</evidence>
<dbReference type="RefSeq" id="WP_058962986.1">
    <property type="nucleotide sequence ID" value="NZ_CABKVM010000012.1"/>
</dbReference>
<dbReference type="Proteomes" id="UP000295184">
    <property type="component" value="Unassembled WGS sequence"/>
</dbReference>
<protein>
    <recommendedName>
        <fullName evidence="5">Exodeoxyribonuclease 7 large subunit</fullName>
        <ecNumber evidence="5">3.1.11.6</ecNumber>
    </recommendedName>
    <alternativeName>
        <fullName evidence="5">Exodeoxyribonuclease VII large subunit</fullName>
        <shortName evidence="5">Exonuclease VII large subunit</shortName>
    </alternativeName>
</protein>
<evidence type="ECO:0000256" key="2">
    <source>
        <dbReference type="ARBA" id="ARBA00022722"/>
    </source>
</evidence>
<name>A0A4R1R0E0_9FIRM</name>
<dbReference type="PANTHER" id="PTHR30008">
    <property type="entry name" value="EXODEOXYRIBONUCLEASE 7 LARGE SUBUNIT"/>
    <property type="match status" value="1"/>
</dbReference>
<gene>
    <name evidence="5" type="primary">xseA</name>
    <name evidence="9" type="ORF">EDD77_107117</name>
</gene>
<dbReference type="InterPro" id="IPR025824">
    <property type="entry name" value="OB-fold_nuc-bd_dom"/>
</dbReference>
<organism evidence="9 10">
    <name type="scientific">Allofournierella massiliensis</name>
    <dbReference type="NCBI Taxonomy" id="1650663"/>
    <lineage>
        <taxon>Bacteria</taxon>
        <taxon>Bacillati</taxon>
        <taxon>Bacillota</taxon>
        <taxon>Clostridia</taxon>
        <taxon>Eubacteriales</taxon>
        <taxon>Oscillospiraceae</taxon>
        <taxon>Allofournierella</taxon>
    </lineage>
</organism>
<evidence type="ECO:0000256" key="1">
    <source>
        <dbReference type="ARBA" id="ARBA00022490"/>
    </source>
</evidence>
<dbReference type="CDD" id="cd04489">
    <property type="entry name" value="ExoVII_LU_OBF"/>
    <property type="match status" value="1"/>
</dbReference>
<evidence type="ECO:0000256" key="6">
    <source>
        <dbReference type="RuleBase" id="RU004355"/>
    </source>
</evidence>
<dbReference type="InterPro" id="IPR020579">
    <property type="entry name" value="Exonuc_VII_lsu_C"/>
</dbReference>
<feature type="domain" description="Exonuclease VII large subunit C-terminal" evidence="7">
    <location>
        <begin position="124"/>
        <end position="322"/>
    </location>
</feature>
<dbReference type="GO" id="GO:0008855">
    <property type="term" value="F:exodeoxyribonuclease VII activity"/>
    <property type="evidence" value="ECO:0007669"/>
    <property type="project" value="UniProtKB-UniRule"/>
</dbReference>
<comment type="subcellular location">
    <subcellularLocation>
        <location evidence="5 6">Cytoplasm</location>
    </subcellularLocation>
</comment>
<accession>A0A4R1R0E0</accession>
<keyword evidence="4 5" id="KW-0269">Exonuclease</keyword>